<protein>
    <recommendedName>
        <fullName evidence="4 12">Heme exporter protein D</fullName>
    </recommendedName>
</protein>
<evidence type="ECO:0000256" key="10">
    <source>
        <dbReference type="ARBA" id="ARBA00022989"/>
    </source>
</evidence>
<dbReference type="KEGG" id="doe:DENOEST_0560"/>
<name>A0A6S6XSL9_9PROT</name>
<dbReference type="GO" id="GO:1903607">
    <property type="term" value="P:cytochrome c biosynthetic process"/>
    <property type="evidence" value="ECO:0007669"/>
    <property type="project" value="TreeGrafter"/>
</dbReference>
<proteinExistence type="inferred from homology"/>
<dbReference type="OrthoDB" id="9815607at2"/>
<keyword evidence="11 12" id="KW-0472">Membrane</keyword>
<keyword evidence="14" id="KW-1185">Reference proteome</keyword>
<evidence type="ECO:0000256" key="1">
    <source>
        <dbReference type="ARBA" id="ARBA00002442"/>
    </source>
</evidence>
<organism evidence="13 14">
    <name type="scientific">Denitratisoma oestradiolicum</name>
    <dbReference type="NCBI Taxonomy" id="311182"/>
    <lineage>
        <taxon>Bacteria</taxon>
        <taxon>Pseudomonadati</taxon>
        <taxon>Pseudomonadota</taxon>
        <taxon>Betaproteobacteria</taxon>
        <taxon>Nitrosomonadales</taxon>
        <taxon>Sterolibacteriaceae</taxon>
        <taxon>Denitratisoma</taxon>
    </lineage>
</organism>
<evidence type="ECO:0000256" key="8">
    <source>
        <dbReference type="ARBA" id="ARBA00022692"/>
    </source>
</evidence>
<keyword evidence="6 12" id="KW-1003">Cell membrane</keyword>
<gene>
    <name evidence="13" type="primary">ccmD</name>
    <name evidence="13" type="ORF">DENOEST_0560</name>
</gene>
<evidence type="ECO:0000256" key="7">
    <source>
        <dbReference type="ARBA" id="ARBA00022519"/>
    </source>
</evidence>
<dbReference type="InterPro" id="IPR007078">
    <property type="entry name" value="Haem_export_protD_CcmD"/>
</dbReference>
<comment type="similarity">
    <text evidence="3 12">Belongs to the CcmD/CycX/HelD family.</text>
</comment>
<dbReference type="PANTHER" id="PTHR37531">
    <property type="entry name" value="HEME EXPORTER PROTEIN D"/>
    <property type="match status" value="1"/>
</dbReference>
<dbReference type="RefSeq" id="WP_145769869.1">
    <property type="nucleotide sequence ID" value="NZ_LR778301.1"/>
</dbReference>
<comment type="function">
    <text evidence="1 12">Required for the export of heme to the periplasm for the biogenesis of c-type cytochromes.</text>
</comment>
<dbReference type="NCBIfam" id="TIGR03141">
    <property type="entry name" value="cytochro_ccmD"/>
    <property type="match status" value="1"/>
</dbReference>
<keyword evidence="8 12" id="KW-0812">Transmembrane</keyword>
<accession>A0A6S6XSL9</accession>
<evidence type="ECO:0000256" key="5">
    <source>
        <dbReference type="ARBA" id="ARBA00022448"/>
    </source>
</evidence>
<dbReference type="Proteomes" id="UP000515733">
    <property type="component" value="Chromosome"/>
</dbReference>
<dbReference type="GO" id="GO:0005886">
    <property type="term" value="C:plasma membrane"/>
    <property type="evidence" value="ECO:0007669"/>
    <property type="project" value="UniProtKB-SubCell"/>
</dbReference>
<reference evidence="13 14" key="1">
    <citation type="submission" date="2020-03" db="EMBL/GenBank/DDBJ databases">
        <authorList>
            <consortium name="Genoscope - CEA"/>
            <person name="William W."/>
        </authorList>
    </citation>
    <scope>NUCLEOTIDE SEQUENCE [LARGE SCALE GENOMIC DNA]</scope>
    <source>
        <strain evidence="14">DSM 16959</strain>
    </source>
</reference>
<dbReference type="AlphaFoldDB" id="A0A6S6XSL9"/>
<dbReference type="EMBL" id="LR778301">
    <property type="protein sequence ID" value="CAB1367725.1"/>
    <property type="molecule type" value="Genomic_DNA"/>
</dbReference>
<keyword evidence="7 12" id="KW-0997">Cell inner membrane</keyword>
<comment type="subcellular location">
    <subcellularLocation>
        <location evidence="2 12">Cell inner membrane</location>
        <topology evidence="2 12">Single-pass membrane protein</topology>
    </subcellularLocation>
</comment>
<evidence type="ECO:0000256" key="9">
    <source>
        <dbReference type="ARBA" id="ARBA00022748"/>
    </source>
</evidence>
<keyword evidence="10 12" id="KW-1133">Transmembrane helix</keyword>
<keyword evidence="5 12" id="KW-0813">Transport</keyword>
<evidence type="ECO:0000256" key="2">
    <source>
        <dbReference type="ARBA" id="ARBA00004377"/>
    </source>
</evidence>
<dbReference type="GO" id="GO:0015886">
    <property type="term" value="P:heme transport"/>
    <property type="evidence" value="ECO:0007669"/>
    <property type="project" value="InterPro"/>
</dbReference>
<dbReference type="PANTHER" id="PTHR37531:SF1">
    <property type="entry name" value="HEME EXPORTER PROTEIN D"/>
    <property type="match status" value="1"/>
</dbReference>
<dbReference type="Pfam" id="PF04995">
    <property type="entry name" value="CcmD"/>
    <property type="match status" value="1"/>
</dbReference>
<keyword evidence="9 12" id="KW-0201">Cytochrome c-type biogenesis</keyword>
<dbReference type="InterPro" id="IPR052075">
    <property type="entry name" value="Heme_exporter_D"/>
</dbReference>
<sequence>MIFWNSFADFIAMGGYGGYVWGSFGMAALIMVMEPILVVRRRTQTIARLKRQARAEARNSSE</sequence>
<feature type="transmembrane region" description="Helical" evidence="12">
    <location>
        <begin position="20"/>
        <end position="39"/>
    </location>
</feature>
<evidence type="ECO:0000256" key="11">
    <source>
        <dbReference type="ARBA" id="ARBA00023136"/>
    </source>
</evidence>
<evidence type="ECO:0000256" key="3">
    <source>
        <dbReference type="ARBA" id="ARBA00008741"/>
    </source>
</evidence>
<evidence type="ECO:0000256" key="4">
    <source>
        <dbReference type="ARBA" id="ARBA00016461"/>
    </source>
</evidence>
<evidence type="ECO:0000313" key="13">
    <source>
        <dbReference type="EMBL" id="CAB1367725.1"/>
    </source>
</evidence>
<evidence type="ECO:0000256" key="12">
    <source>
        <dbReference type="RuleBase" id="RU363101"/>
    </source>
</evidence>
<evidence type="ECO:0000256" key="6">
    <source>
        <dbReference type="ARBA" id="ARBA00022475"/>
    </source>
</evidence>
<dbReference type="GO" id="GO:0017004">
    <property type="term" value="P:cytochrome complex assembly"/>
    <property type="evidence" value="ECO:0007669"/>
    <property type="project" value="UniProtKB-KW"/>
</dbReference>
<evidence type="ECO:0000313" key="14">
    <source>
        <dbReference type="Proteomes" id="UP000515733"/>
    </source>
</evidence>